<keyword evidence="3" id="KW-1185">Reference proteome</keyword>
<evidence type="ECO:0000313" key="3">
    <source>
        <dbReference type="Proteomes" id="UP000029453"/>
    </source>
</evidence>
<proteinExistence type="predicted"/>
<name>M9LM17_PAEPP</name>
<accession>M9LM17</accession>
<gene>
    <name evidence="2" type="ORF">PPOP_3784</name>
</gene>
<evidence type="ECO:0000313" key="2">
    <source>
        <dbReference type="EMBL" id="GAC44380.1"/>
    </source>
</evidence>
<dbReference type="InterPro" id="IPR052344">
    <property type="entry name" value="Transposase-related"/>
</dbReference>
<dbReference type="AlphaFoldDB" id="M9LM17"/>
<evidence type="ECO:0000259" key="1">
    <source>
        <dbReference type="Pfam" id="PF03050"/>
    </source>
</evidence>
<protein>
    <submittedName>
        <fullName evidence="2">Transposase and inactivated derivative</fullName>
    </submittedName>
</protein>
<dbReference type="Pfam" id="PF03050">
    <property type="entry name" value="DDE_Tnp_IS66"/>
    <property type="match status" value="1"/>
</dbReference>
<dbReference type="PANTHER" id="PTHR33678:SF1">
    <property type="entry name" value="BLL1576 PROTEIN"/>
    <property type="match status" value="1"/>
</dbReference>
<organism evidence="2 3">
    <name type="scientific">Paenibacillus popilliae ATCC 14706</name>
    <dbReference type="NCBI Taxonomy" id="1212764"/>
    <lineage>
        <taxon>Bacteria</taxon>
        <taxon>Bacillati</taxon>
        <taxon>Bacillota</taxon>
        <taxon>Bacilli</taxon>
        <taxon>Bacillales</taxon>
        <taxon>Paenibacillaceae</taxon>
        <taxon>Paenibacillus</taxon>
    </lineage>
</organism>
<reference evidence="2 3" key="1">
    <citation type="submission" date="2012-10" db="EMBL/GenBank/DDBJ databases">
        <title>Draft Genome Sequence of Paenibacillus popilliae ATCC 14706T.</title>
        <authorList>
            <person name="Iiyama K."/>
            <person name="Mori K."/>
            <person name="Mon H."/>
            <person name="Chieda Y."/>
            <person name="Lee J.M."/>
            <person name="Kusakabe T."/>
            <person name="Tashiro K."/>
            <person name="Asano S."/>
            <person name="Yasunaga-Aoki C."/>
            <person name="Shimizu S."/>
        </authorList>
    </citation>
    <scope>NUCLEOTIDE SEQUENCE [LARGE SCALE GENOMIC DNA]</scope>
    <source>
        <strain evidence="2 3">ATCC 14706</strain>
    </source>
</reference>
<dbReference type="PANTHER" id="PTHR33678">
    <property type="entry name" value="BLL1576 PROTEIN"/>
    <property type="match status" value="1"/>
</dbReference>
<feature type="domain" description="Transposase IS66 central" evidence="1">
    <location>
        <begin position="3"/>
        <end position="130"/>
    </location>
</feature>
<dbReference type="InterPro" id="IPR004291">
    <property type="entry name" value="Transposase_IS66_central"/>
</dbReference>
<dbReference type="EMBL" id="BALG01000470">
    <property type="protein sequence ID" value="GAC44380.1"/>
    <property type="molecule type" value="Genomic_DNA"/>
</dbReference>
<comment type="caution">
    <text evidence="2">The sequence shown here is derived from an EMBL/GenBank/DDBJ whole genome shotgun (WGS) entry which is preliminary data.</text>
</comment>
<sequence>MLRFRRQRTRGGEHPRNFLEGFKGYLHVDGYPGYHKVKEVTLVGCWAHARRKYDEALKAAPEARTNPHSVAAQGLAWCNQLFAIERELKEVTTEERLAAREEQSHPVLDAYYAYYAYYAWLCQQKSRTMPKTCWVKRLATA</sequence>
<dbReference type="Proteomes" id="UP000029453">
    <property type="component" value="Unassembled WGS sequence"/>
</dbReference>